<dbReference type="GeneID" id="63788341"/>
<dbReference type="PANTHER" id="PTHR13271">
    <property type="entry name" value="UNCHARACTERIZED PUTATIVE METHYLTRANSFERASE"/>
    <property type="match status" value="1"/>
</dbReference>
<proteinExistence type="predicted"/>
<evidence type="ECO:0000259" key="2">
    <source>
        <dbReference type="PROSITE" id="PS50280"/>
    </source>
</evidence>
<keyword evidence="4" id="KW-1185">Reference proteome</keyword>
<dbReference type="InterPro" id="IPR046341">
    <property type="entry name" value="SET_dom_sf"/>
</dbReference>
<dbReference type="OrthoDB" id="441812at2759"/>
<dbReference type="STRING" id="56484.A0A1Y2FKM0"/>
<dbReference type="InterPro" id="IPR050600">
    <property type="entry name" value="SETD3_SETD6_MTase"/>
</dbReference>
<dbReference type="GO" id="GO:0005634">
    <property type="term" value="C:nucleus"/>
    <property type="evidence" value="ECO:0007669"/>
    <property type="project" value="TreeGrafter"/>
</dbReference>
<evidence type="ECO:0000313" key="3">
    <source>
        <dbReference type="EMBL" id="ORY84469.1"/>
    </source>
</evidence>
<evidence type="ECO:0000313" key="4">
    <source>
        <dbReference type="Proteomes" id="UP000193685"/>
    </source>
</evidence>
<feature type="domain" description="SET" evidence="2">
    <location>
        <begin position="25"/>
        <end position="294"/>
    </location>
</feature>
<name>A0A1Y2FKM0_PROLT</name>
<accession>A0A1Y2FKM0</accession>
<dbReference type="PROSITE" id="PS50280">
    <property type="entry name" value="SET"/>
    <property type="match status" value="1"/>
</dbReference>
<feature type="region of interest" description="Disordered" evidence="1">
    <location>
        <begin position="231"/>
        <end position="265"/>
    </location>
</feature>
<dbReference type="CDD" id="cd10527">
    <property type="entry name" value="SET_LSMT"/>
    <property type="match status" value="1"/>
</dbReference>
<dbReference type="Proteomes" id="UP000193685">
    <property type="component" value="Unassembled WGS sequence"/>
</dbReference>
<dbReference type="SUPFAM" id="SSF82199">
    <property type="entry name" value="SET domain"/>
    <property type="match status" value="2"/>
</dbReference>
<dbReference type="RefSeq" id="XP_040726487.1">
    <property type="nucleotide sequence ID" value="XM_040871742.1"/>
</dbReference>
<dbReference type="AlphaFoldDB" id="A0A1Y2FKM0"/>
<dbReference type="OMA" id="HEEQCHE"/>
<dbReference type="InterPro" id="IPR001214">
    <property type="entry name" value="SET_dom"/>
</dbReference>
<reference evidence="3 4" key="1">
    <citation type="submission" date="2016-07" db="EMBL/GenBank/DDBJ databases">
        <title>Pervasive Adenine N6-methylation of Active Genes in Fungi.</title>
        <authorList>
            <consortium name="DOE Joint Genome Institute"/>
            <person name="Mondo S.J."/>
            <person name="Dannebaum R.O."/>
            <person name="Kuo R.C."/>
            <person name="Labutti K."/>
            <person name="Haridas S."/>
            <person name="Kuo A."/>
            <person name="Salamov A."/>
            <person name="Ahrendt S.R."/>
            <person name="Lipzen A."/>
            <person name="Sullivan W."/>
            <person name="Andreopoulos W.B."/>
            <person name="Clum A."/>
            <person name="Lindquist E."/>
            <person name="Daum C."/>
            <person name="Ramamoorthy G.K."/>
            <person name="Gryganskyi A."/>
            <person name="Culley D."/>
            <person name="Magnuson J.K."/>
            <person name="James T.Y."/>
            <person name="O'Malley M.A."/>
            <person name="Stajich J.E."/>
            <person name="Spatafora J.W."/>
            <person name="Visel A."/>
            <person name="Grigoriev I.V."/>
        </authorList>
    </citation>
    <scope>NUCLEOTIDE SEQUENCE [LARGE SCALE GENOMIC DNA]</scope>
    <source>
        <strain evidence="3 4">12-1054</strain>
    </source>
</reference>
<comment type="caution">
    <text evidence="3">The sequence shown here is derived from an EMBL/GenBank/DDBJ whole genome shotgun (WGS) entry which is preliminary data.</text>
</comment>
<protein>
    <recommendedName>
        <fullName evidence="2">SET domain-containing protein</fullName>
    </recommendedName>
</protein>
<dbReference type="EMBL" id="MCFI01000006">
    <property type="protein sequence ID" value="ORY84469.1"/>
    <property type="molecule type" value="Genomic_DNA"/>
</dbReference>
<sequence>MKDAPNLNKFKSWLKHPDQGIHIHPSLDIRQHAVKEGYGVFARKRIQQDEIVMRVPKKCLLSPQTCAIANLLVSSDLGDMVAVCLAFLYEKYLGPESPWHAYIAMMPEKVPISKLWTESQRHLLRGTEVQVVGGTTLSDFKHMFKSEVMPFLKSHDALLSEFVRTLTFESFCYGMSVVGSRAFEVDAFHNLALCPFADMLDHTLDEHVHFTTQYEVCEVCGEADGCAHAEMPSDAEMGSDHGQDNEMGDDAESTGAWSDSGSSTVSLDNNSDDLCDLVTTRTVDAGSEVYNTYGDCGNDVLLARYGFALANNRHDRLSLWAEARDLSKSHGALQWLEINGRALIKAITWHEGIPVGPGNAEDADEDDTDIEDLFFIDNDGSISAMMMSLCIIMFYFPAAPLQDLAWDAILAPVQNVIDAWDFLNNKLPLPIHRSLPLNVIGSLRVGYIVEKRRNRNASVLKEHDISSDIAELERRITTTRTERKWEEHFALIVIQCEQQELCMDEGTNVKRA</sequence>
<evidence type="ECO:0000256" key="1">
    <source>
        <dbReference type="SAM" id="MobiDB-lite"/>
    </source>
</evidence>
<gene>
    <name evidence="3" type="ORF">BCR37DRAFT_397841</name>
</gene>
<dbReference type="Gene3D" id="3.90.1410.10">
    <property type="entry name" value="set domain protein methyltransferase, domain 1"/>
    <property type="match status" value="1"/>
</dbReference>
<dbReference type="GO" id="GO:0016279">
    <property type="term" value="F:protein-lysine N-methyltransferase activity"/>
    <property type="evidence" value="ECO:0007669"/>
    <property type="project" value="TreeGrafter"/>
</dbReference>
<feature type="compositionally biased region" description="Polar residues" evidence="1">
    <location>
        <begin position="255"/>
        <end position="265"/>
    </location>
</feature>
<dbReference type="PANTHER" id="PTHR13271:SF34">
    <property type="entry name" value="N-LYSINE METHYLTRANSFERASE SETD6"/>
    <property type="match status" value="1"/>
</dbReference>
<organism evidence="3 4">
    <name type="scientific">Protomyces lactucae-debilis</name>
    <dbReference type="NCBI Taxonomy" id="2754530"/>
    <lineage>
        <taxon>Eukaryota</taxon>
        <taxon>Fungi</taxon>
        <taxon>Dikarya</taxon>
        <taxon>Ascomycota</taxon>
        <taxon>Taphrinomycotina</taxon>
        <taxon>Taphrinomycetes</taxon>
        <taxon>Taphrinales</taxon>
        <taxon>Protomycetaceae</taxon>
        <taxon>Protomyces</taxon>
    </lineage>
</organism>